<dbReference type="PANTHER" id="PTHR35043">
    <property type="entry name" value="TRANSCRIPTION FACTOR DOMAIN-CONTAINING PROTEIN"/>
    <property type="match status" value="1"/>
</dbReference>
<sequence>MFRGTYGILSTCLLTMALCIWTAVHLNMGDGRSAWAQTGRKTGWLIIGLFAPELVAWTAFQQRKDAAELTGHFKLAFGSCGRKEPEGTLVRCLKRLFCCVPAREKADSEQKSETYELIEAEVGAHDTPPWKKPSRRHPWTTVHSQFALMGGFAIDLGSFDENFVPGKPERLVLTADGLKLLATIEPSLIPDVSREAIQDKSKASPLAKTIVCLQAFWFCIQCATRLAQDLSISLLELNTFAHALCAFLIYALWWNKPLDVDDPLLLQGEELESIVAAMVMLDMVSMGPKEFTYEFESVFRHTEGLGRARLTYSAQTTPCRDDTPLLVGDVIRDAAEADATPERDVTHKDFQLSEFSPFRQRGQKLERLQDVGLNRLTLLKKNHQLHGFRVLTKPIEPRNPRPDVSVWLTPRDVRWMKLASDYARRNTDTVARLVVVGQDQDDNKATTPHLVLRPKNWPPLGSWNSSGVHLHSKAILAGFTLAGLVYGMIHLSAWNAPFPSVSQMWLWRASAITLISSPLMLVIGLMGDYDANDDDFCSMFCSPFSFAFMVIGALCYVMARAFLVVECFIGLSHLPPEAFLVPHWSRYFPHIM</sequence>
<keyword evidence="1" id="KW-0812">Transmembrane</keyword>
<protein>
    <recommendedName>
        <fullName evidence="4">Transmembrane protein</fullName>
    </recommendedName>
</protein>
<keyword evidence="1" id="KW-0472">Membrane</keyword>
<feature type="transmembrane region" description="Helical" evidence="1">
    <location>
        <begin position="44"/>
        <end position="60"/>
    </location>
</feature>
<accession>A0A4V5NED3</accession>
<evidence type="ECO:0000313" key="2">
    <source>
        <dbReference type="EMBL" id="TKA66839.1"/>
    </source>
</evidence>
<dbReference type="OrthoDB" id="9451547at2759"/>
<comment type="caution">
    <text evidence="2">The sequence shown here is derived from an EMBL/GenBank/DDBJ whole genome shotgun (WGS) entry which is preliminary data.</text>
</comment>
<keyword evidence="1" id="KW-1133">Transmembrane helix</keyword>
<proteinExistence type="predicted"/>
<reference evidence="2 3" key="1">
    <citation type="submission" date="2017-03" db="EMBL/GenBank/DDBJ databases">
        <title>Genomes of endolithic fungi from Antarctica.</title>
        <authorList>
            <person name="Coleine C."/>
            <person name="Masonjones S."/>
            <person name="Stajich J.E."/>
        </authorList>
    </citation>
    <scope>NUCLEOTIDE SEQUENCE [LARGE SCALE GENOMIC DNA]</scope>
    <source>
        <strain evidence="2 3">CCFEE 5184</strain>
    </source>
</reference>
<feature type="transmembrane region" description="Helical" evidence="1">
    <location>
        <begin position="505"/>
        <end position="526"/>
    </location>
</feature>
<organism evidence="2 3">
    <name type="scientific">Friedmanniomyces simplex</name>
    <dbReference type="NCBI Taxonomy" id="329884"/>
    <lineage>
        <taxon>Eukaryota</taxon>
        <taxon>Fungi</taxon>
        <taxon>Dikarya</taxon>
        <taxon>Ascomycota</taxon>
        <taxon>Pezizomycotina</taxon>
        <taxon>Dothideomycetes</taxon>
        <taxon>Dothideomycetidae</taxon>
        <taxon>Mycosphaerellales</taxon>
        <taxon>Teratosphaeriaceae</taxon>
        <taxon>Friedmanniomyces</taxon>
    </lineage>
</organism>
<evidence type="ECO:0000256" key="1">
    <source>
        <dbReference type="SAM" id="Phobius"/>
    </source>
</evidence>
<dbReference type="PANTHER" id="PTHR35043:SF9">
    <property type="match status" value="1"/>
</dbReference>
<dbReference type="Proteomes" id="UP000309340">
    <property type="component" value="Unassembled WGS sequence"/>
</dbReference>
<gene>
    <name evidence="2" type="ORF">B0A55_08819</name>
</gene>
<keyword evidence="3" id="KW-1185">Reference proteome</keyword>
<feature type="transmembrane region" description="Helical" evidence="1">
    <location>
        <begin position="546"/>
        <end position="569"/>
    </location>
</feature>
<evidence type="ECO:0008006" key="4">
    <source>
        <dbReference type="Google" id="ProtNLM"/>
    </source>
</evidence>
<name>A0A4V5NED3_9PEZI</name>
<evidence type="ECO:0000313" key="3">
    <source>
        <dbReference type="Proteomes" id="UP000309340"/>
    </source>
</evidence>
<feature type="transmembrane region" description="Helical" evidence="1">
    <location>
        <begin position="6"/>
        <end position="24"/>
    </location>
</feature>
<dbReference type="STRING" id="329884.A0A4V5NED3"/>
<feature type="transmembrane region" description="Helical" evidence="1">
    <location>
        <begin position="474"/>
        <end position="493"/>
    </location>
</feature>
<dbReference type="AlphaFoldDB" id="A0A4V5NED3"/>
<dbReference type="EMBL" id="NAJQ01000614">
    <property type="protein sequence ID" value="TKA66839.1"/>
    <property type="molecule type" value="Genomic_DNA"/>
</dbReference>